<dbReference type="RefSeq" id="WP_073138198.1">
    <property type="nucleotide sequence ID" value="NZ_FQZF01000030.1"/>
</dbReference>
<feature type="domain" description="Beta-lactamase-related" evidence="1">
    <location>
        <begin position="16"/>
        <end position="326"/>
    </location>
</feature>
<reference evidence="2 3" key="1">
    <citation type="submission" date="2016-11" db="EMBL/GenBank/DDBJ databases">
        <authorList>
            <person name="Jaros S."/>
            <person name="Januszkiewicz K."/>
            <person name="Wedrychowicz H."/>
        </authorList>
    </citation>
    <scope>NUCLEOTIDE SEQUENCE [LARGE SCALE GENOMIC DNA]</scope>
    <source>
        <strain evidence="2 3">DSM 14916</strain>
    </source>
</reference>
<dbReference type="InterPro" id="IPR012338">
    <property type="entry name" value="Beta-lactam/transpept-like"/>
</dbReference>
<sequence length="508" mass="52741">MNEPELSRAIAEANAIAAAWSGEAGPGGAMVLFDTEGIRGAAAGGLASLEHGIPFTPATPSRWASISKSFCAATALLAGFDGAAPLGQLVPGLPSSLAAVPLERALDMTGGIPDLMETLWLLGVPFTAGLSEAELLQLCRRLPGTGGPPGVEMAYSNTGWRLVAAAFAARGGARGGESYAQALRRLVLTPLGLEDVAFPEDEASPVPGLATPYWHDGMGWRRGRYGLHFSPSGGLAGSAEALARWGSALLAGRGPLAGMLARLSAPRRFPDGAESFYRTGLSALSLDGLELIGHGGSLPGIKTHLLMAPALGCGVALLSNREDTDPLWLALRVMAAMTARPLPQPAALPPGLYAEASGEAWAEVEGETVTFMGVTDRLFADGAGARTLPAYLEASLRLGEGGAIEGRIGGVARRLLPVPGGTALDPALVGTWRNDAFDVSLEVRPDGAARMPGIHPRGAEALRPLPGGRALADRRHGPWRARPLLWLQPGGQLRLASHRSRVLDFRRG</sequence>
<dbReference type="EMBL" id="FQZF01000030">
    <property type="protein sequence ID" value="SHK06921.1"/>
    <property type="molecule type" value="Genomic_DNA"/>
</dbReference>
<keyword evidence="3" id="KW-1185">Reference proteome</keyword>
<dbReference type="OrthoDB" id="119951at2"/>
<evidence type="ECO:0000313" key="3">
    <source>
        <dbReference type="Proteomes" id="UP000184387"/>
    </source>
</evidence>
<dbReference type="InterPro" id="IPR050491">
    <property type="entry name" value="AmpC-like"/>
</dbReference>
<dbReference type="AlphaFoldDB" id="A0A1M6PG49"/>
<accession>A0A1M6PG49</accession>
<dbReference type="PANTHER" id="PTHR46825">
    <property type="entry name" value="D-ALANYL-D-ALANINE-CARBOXYPEPTIDASE/ENDOPEPTIDASE AMPH"/>
    <property type="match status" value="1"/>
</dbReference>
<dbReference type="InterPro" id="IPR001466">
    <property type="entry name" value="Beta-lactam-related"/>
</dbReference>
<dbReference type="Gene3D" id="3.40.710.10">
    <property type="entry name" value="DD-peptidase/beta-lactamase superfamily"/>
    <property type="match status" value="1"/>
</dbReference>
<evidence type="ECO:0000259" key="1">
    <source>
        <dbReference type="Pfam" id="PF00144"/>
    </source>
</evidence>
<dbReference type="PANTHER" id="PTHR46825:SF9">
    <property type="entry name" value="BETA-LACTAMASE-RELATED DOMAIN-CONTAINING PROTEIN"/>
    <property type="match status" value="1"/>
</dbReference>
<dbReference type="Proteomes" id="UP000184387">
    <property type="component" value="Unassembled WGS sequence"/>
</dbReference>
<dbReference type="STRING" id="198092.SAMN02745194_04101"/>
<dbReference type="SUPFAM" id="SSF56601">
    <property type="entry name" value="beta-lactamase/transpeptidase-like"/>
    <property type="match status" value="1"/>
</dbReference>
<organism evidence="2 3">
    <name type="scientific">Muricoccus roseus</name>
    <dbReference type="NCBI Taxonomy" id="198092"/>
    <lineage>
        <taxon>Bacteria</taxon>
        <taxon>Pseudomonadati</taxon>
        <taxon>Pseudomonadota</taxon>
        <taxon>Alphaproteobacteria</taxon>
        <taxon>Acetobacterales</taxon>
        <taxon>Roseomonadaceae</taxon>
        <taxon>Muricoccus</taxon>
    </lineage>
</organism>
<name>A0A1M6PG49_9PROT</name>
<dbReference type="Pfam" id="PF00144">
    <property type="entry name" value="Beta-lactamase"/>
    <property type="match status" value="1"/>
</dbReference>
<protein>
    <submittedName>
        <fullName evidence="2">CubicO group peptidase, beta-lactamase class C family</fullName>
    </submittedName>
</protein>
<evidence type="ECO:0000313" key="2">
    <source>
        <dbReference type="EMBL" id="SHK06921.1"/>
    </source>
</evidence>
<proteinExistence type="predicted"/>
<gene>
    <name evidence="2" type="ORF">SAMN02745194_04101</name>
</gene>